<dbReference type="SUPFAM" id="SSF56003">
    <property type="entry name" value="Molybdenum cofactor-binding domain"/>
    <property type="match status" value="2"/>
</dbReference>
<keyword evidence="3" id="KW-1185">Reference proteome</keyword>
<dbReference type="InterPro" id="IPR008274">
    <property type="entry name" value="AldOxase/xan_DH_MoCoBD1"/>
</dbReference>
<dbReference type="Gene3D" id="3.30.365.10">
    <property type="entry name" value="Aldehyde oxidase/xanthine dehydrogenase, molybdopterin binding domain"/>
    <property type="match status" value="4"/>
</dbReference>
<dbReference type="PROSITE" id="PS51318">
    <property type="entry name" value="TAT"/>
    <property type="match status" value="1"/>
</dbReference>
<feature type="domain" description="Aldehyde oxidase/xanthine dehydrogenase a/b hammerhead" evidence="1">
    <location>
        <begin position="218"/>
        <end position="296"/>
    </location>
</feature>
<dbReference type="InterPro" id="IPR046867">
    <property type="entry name" value="AldOxase/xan_DH_MoCoBD2"/>
</dbReference>
<dbReference type="InterPro" id="IPR012368">
    <property type="entry name" value="OxRdtase_Mopterin-bd_su_IorB"/>
</dbReference>
<dbReference type="Pfam" id="PF02738">
    <property type="entry name" value="MoCoBD_1"/>
    <property type="match status" value="1"/>
</dbReference>
<name>A0ABW4Y4Y7_9GAMM</name>
<evidence type="ECO:0000313" key="2">
    <source>
        <dbReference type="EMBL" id="MFD2111241.1"/>
    </source>
</evidence>
<sequence length="719" mass="78045">MADSDTELLLSRRALLRVAVASGGGLALGILFPAQADTSVPDQPQQDGGTETLAPNAWIRIHRDGGIQLVIARSEMGQGVTTSLAMLLAEELEVGLDQIRVEQAPVGAAYVNHLLGEQATGESTSIRDAWLVLREAGAVTRQLMIAAAAATWSVPESRCEARRGMIHLVDDQRSLSYAELAATAAKLPLPAVPALKPRETWSLIGTAQRRIDAPDKVLGAARFGLDVRLPDMLYASIARCDLIGGRIASWRDNATRAIPGVLNVFAVRYGIAVIAESSWAALRGRERLELSIRPSTNLAADTQRIRNRLRVALKGRAAVAYKEGDVSAALNASPHQIESIYEVPFQAHACMEPMNCTADVRHDRCDLYVPTQAQARARATAQRITGLPADRIAVHTTFLGNGFERRREQDFVVDAVELSKELKRPVQVIWTREDDLRHDFFRPMSLHRLRGGIDAEGRLTAWFHRVAGPSVLARIAPERIANGVDPFMMAGATDLPYSIAHRRIEYRRADTPVPIGLWPGGGQGHNVFVTECFLDELAHVSGRDPLQLRRDHLTDRPRLLKLLNRAAEEAEWDNPPASGQGRGIALMEAFGSLIAAIAEVSIEGTEVRVRRVICAVDCGQAVNPETVRAQIESGIVFGLTSALKGEITLTKGRVDQSTLRDYPLLKASEMPDISIHLVKSDAEPGGVSGLASPLMAPAVANALFSLTGQPVRSLPIRLG</sequence>
<protein>
    <submittedName>
        <fullName evidence="2">Molybdopterin cofactor-binding domain-containing protein</fullName>
    </submittedName>
</protein>
<dbReference type="PANTHER" id="PTHR47495">
    <property type="entry name" value="ALDEHYDE DEHYDROGENASE"/>
    <property type="match status" value="1"/>
</dbReference>
<evidence type="ECO:0000259" key="1">
    <source>
        <dbReference type="SMART" id="SM01008"/>
    </source>
</evidence>
<dbReference type="PIRSF" id="PIRSF036389">
    <property type="entry name" value="IOR_B"/>
    <property type="match status" value="1"/>
</dbReference>
<dbReference type="RefSeq" id="WP_386024211.1">
    <property type="nucleotide sequence ID" value="NZ_JBHUHX010000010.1"/>
</dbReference>
<dbReference type="InterPro" id="IPR000674">
    <property type="entry name" value="Ald_Oxase/Xan_DH_a/b"/>
</dbReference>
<accession>A0ABW4Y4Y7</accession>
<dbReference type="Gene3D" id="3.90.1170.50">
    <property type="entry name" value="Aldehyde oxidase/xanthine dehydrogenase, a/b hammerhead"/>
    <property type="match status" value="1"/>
</dbReference>
<dbReference type="SMART" id="SM01008">
    <property type="entry name" value="Ald_Xan_dh_C"/>
    <property type="match status" value="1"/>
</dbReference>
<dbReference type="EMBL" id="JBHUHX010000010">
    <property type="protein sequence ID" value="MFD2111241.1"/>
    <property type="molecule type" value="Genomic_DNA"/>
</dbReference>
<gene>
    <name evidence="2" type="ORF">ACFSJC_05220</name>
</gene>
<dbReference type="InterPro" id="IPR006311">
    <property type="entry name" value="TAT_signal"/>
</dbReference>
<proteinExistence type="predicted"/>
<dbReference type="Proteomes" id="UP001597337">
    <property type="component" value="Unassembled WGS sequence"/>
</dbReference>
<organism evidence="2 3">
    <name type="scientific">Thiorhodococcus fuscus</name>
    <dbReference type="NCBI Taxonomy" id="527200"/>
    <lineage>
        <taxon>Bacteria</taxon>
        <taxon>Pseudomonadati</taxon>
        <taxon>Pseudomonadota</taxon>
        <taxon>Gammaproteobacteria</taxon>
        <taxon>Chromatiales</taxon>
        <taxon>Chromatiaceae</taxon>
        <taxon>Thiorhodococcus</taxon>
    </lineage>
</organism>
<dbReference type="InterPro" id="IPR037165">
    <property type="entry name" value="AldOxase/xan_DH_Mopterin-bd_sf"/>
</dbReference>
<dbReference type="InterPro" id="IPR052516">
    <property type="entry name" value="N-heterocyclic_Hydroxylase"/>
</dbReference>
<evidence type="ECO:0000313" key="3">
    <source>
        <dbReference type="Proteomes" id="UP001597337"/>
    </source>
</evidence>
<dbReference type="PANTHER" id="PTHR47495:SF2">
    <property type="entry name" value="ALDEHYDE DEHYDROGENASE"/>
    <property type="match status" value="1"/>
</dbReference>
<comment type="caution">
    <text evidence="2">The sequence shown here is derived from an EMBL/GenBank/DDBJ whole genome shotgun (WGS) entry which is preliminary data.</text>
</comment>
<dbReference type="Pfam" id="PF20256">
    <property type="entry name" value="MoCoBD_2"/>
    <property type="match status" value="2"/>
</dbReference>
<reference evidence="3" key="1">
    <citation type="journal article" date="2019" name="Int. J. Syst. Evol. Microbiol.">
        <title>The Global Catalogue of Microorganisms (GCM) 10K type strain sequencing project: providing services to taxonomists for standard genome sequencing and annotation.</title>
        <authorList>
            <consortium name="The Broad Institute Genomics Platform"/>
            <consortium name="The Broad Institute Genome Sequencing Center for Infectious Disease"/>
            <person name="Wu L."/>
            <person name="Ma J."/>
        </authorList>
    </citation>
    <scope>NUCLEOTIDE SEQUENCE [LARGE SCALE GENOMIC DNA]</scope>
    <source>
        <strain evidence="3">KACC 12597</strain>
    </source>
</reference>